<dbReference type="InterPro" id="IPR014018">
    <property type="entry name" value="SecA_motor_DEAD"/>
</dbReference>
<evidence type="ECO:0000256" key="7">
    <source>
        <dbReference type="ARBA" id="ARBA00022840"/>
    </source>
</evidence>
<evidence type="ECO:0000256" key="10">
    <source>
        <dbReference type="ARBA" id="ARBA00023010"/>
    </source>
</evidence>
<dbReference type="InterPro" id="IPR036266">
    <property type="entry name" value="SecA_Wing/Scaffold_sf"/>
</dbReference>
<dbReference type="PRINTS" id="PR00906">
    <property type="entry name" value="SECA"/>
</dbReference>
<dbReference type="PANTHER" id="PTHR30612">
    <property type="entry name" value="SECA INNER MEMBRANE COMPONENT OF SEC PROTEIN SECRETION SYSTEM"/>
    <property type="match status" value="1"/>
</dbReference>
<dbReference type="EMBL" id="BAABQM010000004">
    <property type="protein sequence ID" value="GAA5414886.1"/>
    <property type="molecule type" value="Genomic_DNA"/>
</dbReference>
<dbReference type="PROSITE" id="PS51194">
    <property type="entry name" value="HELICASE_CTER"/>
    <property type="match status" value="1"/>
</dbReference>
<evidence type="ECO:0000256" key="13">
    <source>
        <dbReference type="RuleBase" id="RU003874"/>
    </source>
</evidence>
<feature type="domain" description="Helicase ATP-binding" evidence="14">
    <location>
        <begin position="88"/>
        <end position="246"/>
    </location>
</feature>
<dbReference type="InterPro" id="IPR036670">
    <property type="entry name" value="SecA_X-link_sf"/>
</dbReference>
<gene>
    <name evidence="12 17" type="primary">secA</name>
    <name evidence="17" type="ORF">UREOM_5970</name>
</gene>
<accession>A0ABP9U9T3</accession>
<dbReference type="SUPFAM" id="SSF52540">
    <property type="entry name" value="P-loop containing nucleoside triphosphate hydrolases"/>
    <property type="match status" value="2"/>
</dbReference>
<keyword evidence="6 12" id="KW-0547">Nucleotide-binding</keyword>
<dbReference type="InterPro" id="IPR000185">
    <property type="entry name" value="SecA"/>
</dbReference>
<dbReference type="CDD" id="cd17928">
    <property type="entry name" value="DEXDc_SecA"/>
    <property type="match status" value="1"/>
</dbReference>
<reference evidence="17" key="1">
    <citation type="submission" date="2024-02" db="EMBL/GenBank/DDBJ databases">
        <title>Draft genome sequence of new strains in genus Ureaplasma.</title>
        <authorList>
            <person name="Nakajima Y."/>
            <person name="Segawa T."/>
        </authorList>
    </citation>
    <scope>NUCLEOTIDE SEQUENCE [LARGE SCALE GENOMIC DNA]</scope>
    <source>
        <strain evidence="17">OM1</strain>
    </source>
</reference>
<proteinExistence type="inferred from homology"/>
<dbReference type="Proteomes" id="UP001449582">
    <property type="component" value="Unassembled WGS sequence"/>
</dbReference>
<name>A0ABP9U9T3_9BACT</name>
<dbReference type="Pfam" id="PF21090">
    <property type="entry name" value="P-loop_SecA"/>
    <property type="match status" value="1"/>
</dbReference>
<dbReference type="NCBIfam" id="TIGR00963">
    <property type="entry name" value="secA"/>
    <property type="match status" value="1"/>
</dbReference>
<feature type="domain" description="Helicase C-terminal" evidence="15">
    <location>
        <begin position="419"/>
        <end position="574"/>
    </location>
</feature>
<dbReference type="SUPFAM" id="SSF81886">
    <property type="entry name" value="Helical scaffold and wing domains of SecA"/>
    <property type="match status" value="1"/>
</dbReference>
<sequence length="860" mass="98214">MRFNFLDKVTPAKRILDKASRIADKVIAQEEEYKKYSLEELRNITADFIERLARNEVTLDDILIDALSVIREAFDKVNGMRAYKVQLIGAIIVYFGDFAEMMTGEGKTLTLVLASYVGSLVKKGVHIVSVNEYLVQRDAEFSNNVLNKLGLTVGYIKSAMSPDEKKTNYNCDVTYCSNSELGFDYLRDNMVKRYEDKVQRGLHFAIVDEADSILIDEARTPLIISGSPANDITDYIQVDRFVKTLEPNDYLIDDESNSITLSDEGAAKAEAYFNVENIYDLEFSDKVHKISNALRANYLFSNGNEYIVKKDDKGKDVIALVDHFTGRIMEGRSYSAGLQQAIQAKEMVEIEPENLTVATVTYQSLFRQYVRLAGVSGTAYTEAEELLNIYNMVVVRIPTNRPIARIDQPDYVFGDKKTKWKYVIAEVIKRHKTGQPILIGTAAVEDSEILHLLLMRVGIPHSVLNAKNHGQEAEIIKHAGEKGQVTIATYMAGRGTDIKLTPEVKALGGLYVIGTERNESRRVDNQLRGRAGRQGDPGESRFFISLQDTLFKRFATDKFQKANTKMEDEVIDLKFFSRLLDNTQKKVEGLNYDTRKNLIDYDYVLSSQRELIYKQRDKILLSSNVLPLLKKMSRYVIDEILNRNRDEVNRDTINVAVVVEEFNNTVFHKELLKYDELKTLKAGALSEVLQKQLNEWLDEESQVLSFDQFNDYARNILIDNIDEAWTQHLDAVNKVREGVNLRAYEQRSPLNIYVADADKLFNELKRKIAIRTIKTISSINNPEFGGNGGLHFQEQPNINQDDELRALLAQTNGHYLQDIFSMDQKNFVWEMVLPQEPIPYKDIDTPVVNMDISTENNLYY</sequence>
<keyword evidence="7 12" id="KW-0067">ATP-binding</keyword>
<protein>
    <recommendedName>
        <fullName evidence="12 13">Protein translocase subunit SecA</fullName>
        <ecNumber evidence="12">7.4.2.8</ecNumber>
    </recommendedName>
</protein>
<keyword evidence="3 12" id="KW-0813">Transport</keyword>
<evidence type="ECO:0000313" key="17">
    <source>
        <dbReference type="EMBL" id="GAA5414886.1"/>
    </source>
</evidence>
<feature type="binding site" evidence="12">
    <location>
        <position position="86"/>
    </location>
    <ligand>
        <name>ATP</name>
        <dbReference type="ChEBI" id="CHEBI:30616"/>
    </ligand>
</feature>
<keyword evidence="5 12" id="KW-0963">Cytoplasm</keyword>
<dbReference type="Gene3D" id="3.40.50.300">
    <property type="entry name" value="P-loop containing nucleotide triphosphate hydrolases"/>
    <property type="match status" value="3"/>
</dbReference>
<comment type="caution">
    <text evidence="17">The sequence shown here is derived from an EMBL/GenBank/DDBJ whole genome shotgun (WGS) entry which is preliminary data.</text>
</comment>
<dbReference type="CDD" id="cd18803">
    <property type="entry name" value="SF2_C_secA"/>
    <property type="match status" value="1"/>
</dbReference>
<dbReference type="SMART" id="SM00958">
    <property type="entry name" value="SecA_PP_bind"/>
    <property type="match status" value="1"/>
</dbReference>
<evidence type="ECO:0000256" key="11">
    <source>
        <dbReference type="ARBA" id="ARBA00023136"/>
    </source>
</evidence>
<dbReference type="InterPro" id="IPR011116">
    <property type="entry name" value="SecA_Wing/Scaffold"/>
</dbReference>
<feature type="binding site" evidence="12">
    <location>
        <begin position="104"/>
        <end position="108"/>
    </location>
    <ligand>
        <name>ATP</name>
        <dbReference type="ChEBI" id="CHEBI:30616"/>
    </ligand>
</feature>
<dbReference type="SMART" id="SM00957">
    <property type="entry name" value="SecA_DEAD"/>
    <property type="match status" value="1"/>
</dbReference>
<evidence type="ECO:0000256" key="4">
    <source>
        <dbReference type="ARBA" id="ARBA00022475"/>
    </source>
</evidence>
<evidence type="ECO:0000256" key="8">
    <source>
        <dbReference type="ARBA" id="ARBA00022927"/>
    </source>
</evidence>
<comment type="similarity">
    <text evidence="2 12 13">Belongs to the SecA family.</text>
</comment>
<dbReference type="PROSITE" id="PS51192">
    <property type="entry name" value="HELICASE_ATP_BIND_1"/>
    <property type="match status" value="1"/>
</dbReference>
<comment type="subunit">
    <text evidence="12">Monomer and homodimer. Part of the essential Sec protein translocation apparatus which comprises SecA, SecYEG and auxiliary proteins SecDF. Other proteins may also be involved.</text>
</comment>
<evidence type="ECO:0000256" key="12">
    <source>
        <dbReference type="HAMAP-Rule" id="MF_01382"/>
    </source>
</evidence>
<dbReference type="EC" id="7.4.2.8" evidence="12"/>
<comment type="function">
    <text evidence="12">Part of the Sec protein translocase complex. Interacts with the SecYEG preprotein conducting channel. Has a central role in coupling the hydrolysis of ATP to the transfer of proteins into and across the cell membrane, serving as an ATP-driven molecular motor driving the stepwise translocation of polypeptide chains across the membrane.</text>
</comment>
<keyword evidence="11 12" id="KW-0472">Membrane</keyword>
<evidence type="ECO:0000256" key="5">
    <source>
        <dbReference type="ARBA" id="ARBA00022490"/>
    </source>
</evidence>
<evidence type="ECO:0000256" key="6">
    <source>
        <dbReference type="ARBA" id="ARBA00022741"/>
    </source>
</evidence>
<dbReference type="InterPro" id="IPR011115">
    <property type="entry name" value="SecA_DEAD"/>
</dbReference>
<keyword evidence="10 12" id="KW-0811">Translocation</keyword>
<feature type="domain" description="SecA family profile" evidence="16">
    <location>
        <begin position="1"/>
        <end position="575"/>
    </location>
</feature>
<dbReference type="RefSeq" id="WP_353290046.1">
    <property type="nucleotide sequence ID" value="NZ_BAABQM010000004.1"/>
</dbReference>
<organism evidence="17 18">
    <name type="scientific">Ureaplasma ceti</name>
    <dbReference type="NCBI Taxonomy" id="3119530"/>
    <lineage>
        <taxon>Bacteria</taxon>
        <taxon>Bacillati</taxon>
        <taxon>Mycoplasmatota</taxon>
        <taxon>Mycoplasmoidales</taxon>
        <taxon>Mycoplasmoidaceae</taxon>
        <taxon>Ureaplasma</taxon>
    </lineage>
</organism>
<keyword evidence="9 12" id="KW-1278">Translocase</keyword>
<evidence type="ECO:0000259" key="14">
    <source>
        <dbReference type="PROSITE" id="PS51192"/>
    </source>
</evidence>
<dbReference type="InterPro" id="IPR014001">
    <property type="entry name" value="Helicase_ATP-bd"/>
</dbReference>
<evidence type="ECO:0000256" key="2">
    <source>
        <dbReference type="ARBA" id="ARBA00007650"/>
    </source>
</evidence>
<evidence type="ECO:0000256" key="1">
    <source>
        <dbReference type="ARBA" id="ARBA00004170"/>
    </source>
</evidence>
<dbReference type="PANTHER" id="PTHR30612:SF0">
    <property type="entry name" value="CHLOROPLAST PROTEIN-TRANSPORTING ATPASE"/>
    <property type="match status" value="1"/>
</dbReference>
<evidence type="ECO:0000259" key="16">
    <source>
        <dbReference type="PROSITE" id="PS51196"/>
    </source>
</evidence>
<dbReference type="Pfam" id="PF01043">
    <property type="entry name" value="SecA_PP_bind"/>
    <property type="match status" value="1"/>
</dbReference>
<comment type="subcellular location">
    <subcellularLocation>
        <location evidence="12">Cell membrane</location>
        <topology evidence="12">Peripheral membrane protein</topology>
        <orientation evidence="12">Cytoplasmic side</orientation>
    </subcellularLocation>
    <subcellularLocation>
        <location evidence="12">Cytoplasm</location>
    </subcellularLocation>
    <subcellularLocation>
        <location evidence="1">Membrane</location>
        <topology evidence="1">Peripheral membrane protein</topology>
    </subcellularLocation>
    <text evidence="12">Distribution is 50-50.</text>
</comment>
<dbReference type="InterPro" id="IPR001650">
    <property type="entry name" value="Helicase_C-like"/>
</dbReference>
<comment type="catalytic activity">
    <reaction evidence="12">
        <text>ATP + H2O + cellular proteinSide 1 = ADP + phosphate + cellular proteinSide 2.</text>
        <dbReference type="EC" id="7.4.2.8"/>
    </reaction>
</comment>
<dbReference type="SUPFAM" id="SSF81767">
    <property type="entry name" value="Pre-protein crosslinking domain of SecA"/>
    <property type="match status" value="1"/>
</dbReference>
<dbReference type="Gene3D" id="1.10.3060.10">
    <property type="entry name" value="Helical scaffold and wing domains of SecA"/>
    <property type="match status" value="1"/>
</dbReference>
<dbReference type="Gene3D" id="3.90.1440.10">
    <property type="entry name" value="SecA, preprotein cross-linking domain"/>
    <property type="match status" value="1"/>
</dbReference>
<keyword evidence="8 12" id="KW-0653">Protein transport</keyword>
<keyword evidence="4 12" id="KW-1003">Cell membrane</keyword>
<evidence type="ECO:0000313" key="18">
    <source>
        <dbReference type="Proteomes" id="UP001449582"/>
    </source>
</evidence>
<dbReference type="InterPro" id="IPR044722">
    <property type="entry name" value="SecA_SF2_C"/>
</dbReference>
<dbReference type="HAMAP" id="MF_01382">
    <property type="entry name" value="SecA"/>
    <property type="match status" value="1"/>
</dbReference>
<dbReference type="InterPro" id="IPR027417">
    <property type="entry name" value="P-loop_NTPase"/>
</dbReference>
<dbReference type="Pfam" id="PF07517">
    <property type="entry name" value="SecA_DEAD"/>
    <property type="match status" value="1"/>
</dbReference>
<feature type="binding site" evidence="12">
    <location>
        <position position="497"/>
    </location>
    <ligand>
        <name>ATP</name>
        <dbReference type="ChEBI" id="CHEBI:30616"/>
    </ligand>
</feature>
<dbReference type="Pfam" id="PF07516">
    <property type="entry name" value="SecA_SW"/>
    <property type="match status" value="1"/>
</dbReference>
<evidence type="ECO:0000259" key="15">
    <source>
        <dbReference type="PROSITE" id="PS51194"/>
    </source>
</evidence>
<dbReference type="InterPro" id="IPR011130">
    <property type="entry name" value="SecA_preprotein_X-link_dom"/>
</dbReference>
<evidence type="ECO:0000256" key="9">
    <source>
        <dbReference type="ARBA" id="ARBA00022967"/>
    </source>
</evidence>
<dbReference type="PROSITE" id="PS51196">
    <property type="entry name" value="SECA_MOTOR_DEAD"/>
    <property type="match status" value="1"/>
</dbReference>
<evidence type="ECO:0000256" key="3">
    <source>
        <dbReference type="ARBA" id="ARBA00022448"/>
    </source>
</evidence>
<keyword evidence="18" id="KW-1185">Reference proteome</keyword>